<dbReference type="PANTHER" id="PTHR47894:SF4">
    <property type="entry name" value="HTH-TYPE TRANSCRIPTIONAL REGULATOR GADX"/>
    <property type="match status" value="1"/>
</dbReference>
<gene>
    <name evidence="5" type="ORF">HJ583_006690</name>
</gene>
<evidence type="ECO:0000313" key="5">
    <source>
        <dbReference type="EMBL" id="NSL54704.1"/>
    </source>
</evidence>
<dbReference type="InterPro" id="IPR009057">
    <property type="entry name" value="Homeodomain-like_sf"/>
</dbReference>
<dbReference type="Gene3D" id="1.10.10.60">
    <property type="entry name" value="Homeodomain-like"/>
    <property type="match status" value="1"/>
</dbReference>
<reference evidence="5 6" key="1">
    <citation type="submission" date="2020-06" db="EMBL/GenBank/DDBJ databases">
        <title>Draft genome of Uliginosibacterium sp. IMCC34675.</title>
        <authorList>
            <person name="Song J."/>
        </authorList>
    </citation>
    <scope>NUCLEOTIDE SEQUENCE [LARGE SCALE GENOMIC DNA]</scope>
    <source>
        <strain evidence="5 6">IMCC34675</strain>
    </source>
</reference>
<keyword evidence="1" id="KW-0805">Transcription regulation</keyword>
<organism evidence="5 6">
    <name type="scientific">Uliginosibacterium aquaticum</name>
    <dbReference type="NCBI Taxonomy" id="2731212"/>
    <lineage>
        <taxon>Bacteria</taxon>
        <taxon>Pseudomonadati</taxon>
        <taxon>Pseudomonadota</taxon>
        <taxon>Betaproteobacteria</taxon>
        <taxon>Rhodocyclales</taxon>
        <taxon>Zoogloeaceae</taxon>
        <taxon>Uliginosibacterium</taxon>
    </lineage>
</organism>
<keyword evidence="2" id="KW-0238">DNA-binding</keyword>
<evidence type="ECO:0000256" key="2">
    <source>
        <dbReference type="ARBA" id="ARBA00023125"/>
    </source>
</evidence>
<dbReference type="Pfam" id="PF12833">
    <property type="entry name" value="HTH_18"/>
    <property type="match status" value="1"/>
</dbReference>
<sequence length="277" mass="30143">MTAAISRQDEVLSRLLDLARSETPLPCLRVRASRAHLVKAFDVPGPSIGFLLQGRKRALQGGEWLSVDTGELFLVPGARSVDVENIPDPHSGEYLAMCIVLCENVLEAARQLLPAMPQVEPGPVAAVSLLPMLGALEDWCEALRHGDEALAAHAMLGVVLHLCRLGHQGLLNRPPPSLAAQIRSMVTQRPEREWSSGEIEEALAMSGATLRRHLAAEGTSLRELIANARLSYALQLLYSTRLPVKTVAQRVGYASVSSFSKRFTERYGMEPSRIGNA</sequence>
<dbReference type="Proteomes" id="UP000778523">
    <property type="component" value="Unassembled WGS sequence"/>
</dbReference>
<proteinExistence type="predicted"/>
<evidence type="ECO:0000256" key="1">
    <source>
        <dbReference type="ARBA" id="ARBA00023015"/>
    </source>
</evidence>
<protein>
    <submittedName>
        <fullName evidence="5">Helix-turn-helix transcriptional regulator</fullName>
    </submittedName>
</protein>
<name>A0ABX2IDQ8_9RHOO</name>
<feature type="domain" description="HTH araC/xylS-type" evidence="4">
    <location>
        <begin position="180"/>
        <end position="277"/>
    </location>
</feature>
<dbReference type="PANTHER" id="PTHR47894">
    <property type="entry name" value="HTH-TYPE TRANSCRIPTIONAL REGULATOR GADX"/>
    <property type="match status" value="1"/>
</dbReference>
<evidence type="ECO:0000313" key="6">
    <source>
        <dbReference type="Proteomes" id="UP000778523"/>
    </source>
</evidence>
<keyword evidence="6" id="KW-1185">Reference proteome</keyword>
<dbReference type="InterPro" id="IPR018060">
    <property type="entry name" value="HTH_AraC"/>
</dbReference>
<evidence type="ECO:0000256" key="3">
    <source>
        <dbReference type="ARBA" id="ARBA00023163"/>
    </source>
</evidence>
<comment type="caution">
    <text evidence="5">The sequence shown here is derived from an EMBL/GenBank/DDBJ whole genome shotgun (WGS) entry which is preliminary data.</text>
</comment>
<accession>A0ABX2IDQ8</accession>
<dbReference type="SMART" id="SM00342">
    <property type="entry name" value="HTH_ARAC"/>
    <property type="match status" value="1"/>
</dbReference>
<evidence type="ECO:0000259" key="4">
    <source>
        <dbReference type="PROSITE" id="PS01124"/>
    </source>
</evidence>
<dbReference type="RefSeq" id="WP_170021160.1">
    <property type="nucleotide sequence ID" value="NZ_JABCSC020000001.1"/>
</dbReference>
<keyword evidence="3" id="KW-0804">Transcription</keyword>
<dbReference type="EMBL" id="JABCSC020000001">
    <property type="protein sequence ID" value="NSL54704.1"/>
    <property type="molecule type" value="Genomic_DNA"/>
</dbReference>
<dbReference type="SUPFAM" id="SSF46689">
    <property type="entry name" value="Homeodomain-like"/>
    <property type="match status" value="1"/>
</dbReference>
<dbReference type="PROSITE" id="PS01124">
    <property type="entry name" value="HTH_ARAC_FAMILY_2"/>
    <property type="match status" value="1"/>
</dbReference>